<dbReference type="InterPro" id="IPR018649">
    <property type="entry name" value="SHOCT"/>
</dbReference>
<organism evidence="3 4">
    <name type="scientific">Rhizobium quercicola</name>
    <dbReference type="NCBI Taxonomy" id="2901226"/>
    <lineage>
        <taxon>Bacteria</taxon>
        <taxon>Pseudomonadati</taxon>
        <taxon>Pseudomonadota</taxon>
        <taxon>Alphaproteobacteria</taxon>
        <taxon>Hyphomicrobiales</taxon>
        <taxon>Rhizobiaceae</taxon>
        <taxon>Rhizobium/Agrobacterium group</taxon>
        <taxon>Rhizobium</taxon>
    </lineage>
</organism>
<feature type="compositionally biased region" description="Low complexity" evidence="1">
    <location>
        <begin position="228"/>
        <end position="244"/>
    </location>
</feature>
<evidence type="ECO:0000256" key="1">
    <source>
        <dbReference type="SAM" id="MobiDB-lite"/>
    </source>
</evidence>
<dbReference type="Proteomes" id="UP001139089">
    <property type="component" value="Unassembled WGS sequence"/>
</dbReference>
<feature type="compositionally biased region" description="Basic and acidic residues" evidence="1">
    <location>
        <begin position="245"/>
        <end position="257"/>
    </location>
</feature>
<comment type="caution">
    <text evidence="3">The sequence shown here is derived from an EMBL/GenBank/DDBJ whole genome shotgun (WGS) entry which is preliminary data.</text>
</comment>
<evidence type="ECO:0000259" key="2">
    <source>
        <dbReference type="Pfam" id="PF09851"/>
    </source>
</evidence>
<evidence type="ECO:0000313" key="4">
    <source>
        <dbReference type="Proteomes" id="UP001139089"/>
    </source>
</evidence>
<dbReference type="Pfam" id="PF09851">
    <property type="entry name" value="SHOCT"/>
    <property type="match status" value="1"/>
</dbReference>
<dbReference type="EMBL" id="JAJOZR010000011">
    <property type="protein sequence ID" value="MCD7110828.1"/>
    <property type="molecule type" value="Genomic_DNA"/>
</dbReference>
<proteinExistence type="predicted"/>
<protein>
    <submittedName>
        <fullName evidence="3">SHOCT domain-containing protein</fullName>
    </submittedName>
</protein>
<dbReference type="RefSeq" id="WP_231815957.1">
    <property type="nucleotide sequence ID" value="NZ_JAJOZR010000011.1"/>
</dbReference>
<sequence length="315" mass="32645">MQGQSDATKAFISDLAGRFQLSESAVTAMLVAVKRGHGTMAQFDIAELGGHGQWMRGGMTMVGDMFNHGLKTTVDNLCNSLADALSSGRIDLPDGPSGQHAWWPQWLGVPSSTGAQNDSAYAVFPSQRCLAIKDGDGVTLYDTEDHLISGVGQQQGIGGSQTFTSQRGSFSVSGLRRLNNGGDLPGAAPIGNHDKSHAGAGYADVPGRSDPWSAQHTGAGETGGESWSSAQSAPLAAISPSSASLEERLVDAAESRTEASAPTSDRPLPAASTAQPASDGLQVIALIEKLAALRTAGILSDDEFSAKKAELLKRL</sequence>
<feature type="region of interest" description="Disordered" evidence="1">
    <location>
        <begin position="174"/>
        <end position="275"/>
    </location>
</feature>
<evidence type="ECO:0000313" key="3">
    <source>
        <dbReference type="EMBL" id="MCD7110828.1"/>
    </source>
</evidence>
<gene>
    <name evidence="3" type="ORF">LRX75_17480</name>
</gene>
<feature type="domain" description="SHOCT" evidence="2">
    <location>
        <begin position="287"/>
        <end position="312"/>
    </location>
</feature>
<dbReference type="AlphaFoldDB" id="A0A9X1NUQ3"/>
<name>A0A9X1NUQ3_9HYPH</name>
<accession>A0A9X1NUQ3</accession>
<reference evidence="3" key="1">
    <citation type="submission" date="2021-12" db="EMBL/GenBank/DDBJ databases">
        <authorList>
            <person name="Li Y."/>
        </authorList>
    </citation>
    <scope>NUCLEOTIDE SEQUENCE</scope>
    <source>
        <strain evidence="3">DKSPLA3</strain>
    </source>
</reference>
<keyword evidence="4" id="KW-1185">Reference proteome</keyword>